<keyword evidence="6" id="KW-1185">Reference proteome</keyword>
<dbReference type="InterPro" id="IPR024079">
    <property type="entry name" value="MetalloPept_cat_dom_sf"/>
</dbReference>
<feature type="compositionally biased region" description="Basic and acidic residues" evidence="2">
    <location>
        <begin position="560"/>
        <end position="574"/>
    </location>
</feature>
<protein>
    <recommendedName>
        <fullName evidence="4">Peptidase M13 N-terminal domain-containing protein</fullName>
    </recommendedName>
</protein>
<evidence type="ECO:0000256" key="2">
    <source>
        <dbReference type="SAM" id="MobiDB-lite"/>
    </source>
</evidence>
<evidence type="ECO:0000313" key="5">
    <source>
        <dbReference type="EMBL" id="KAK3868849.1"/>
    </source>
</evidence>
<name>A0AAE1F8K3_PETCI</name>
<dbReference type="PANTHER" id="PTHR11733:SF167">
    <property type="entry name" value="FI17812P1-RELATED"/>
    <property type="match status" value="1"/>
</dbReference>
<organism evidence="5 6">
    <name type="scientific">Petrolisthes cinctipes</name>
    <name type="common">Flat porcelain crab</name>
    <dbReference type="NCBI Taxonomy" id="88211"/>
    <lineage>
        <taxon>Eukaryota</taxon>
        <taxon>Metazoa</taxon>
        <taxon>Ecdysozoa</taxon>
        <taxon>Arthropoda</taxon>
        <taxon>Crustacea</taxon>
        <taxon>Multicrustacea</taxon>
        <taxon>Malacostraca</taxon>
        <taxon>Eumalacostraca</taxon>
        <taxon>Eucarida</taxon>
        <taxon>Decapoda</taxon>
        <taxon>Pleocyemata</taxon>
        <taxon>Anomura</taxon>
        <taxon>Galatheoidea</taxon>
        <taxon>Porcellanidae</taxon>
        <taxon>Petrolisthes</taxon>
    </lineage>
</organism>
<keyword evidence="3" id="KW-0472">Membrane</keyword>
<dbReference type="GO" id="GO:0005886">
    <property type="term" value="C:plasma membrane"/>
    <property type="evidence" value="ECO:0007669"/>
    <property type="project" value="TreeGrafter"/>
</dbReference>
<dbReference type="AlphaFoldDB" id="A0AAE1F8K3"/>
<dbReference type="Pfam" id="PF05649">
    <property type="entry name" value="Peptidase_M13_N"/>
    <property type="match status" value="1"/>
</dbReference>
<dbReference type="EMBL" id="JAWQEG010002937">
    <property type="protein sequence ID" value="KAK3868849.1"/>
    <property type="molecule type" value="Genomic_DNA"/>
</dbReference>
<dbReference type="Proteomes" id="UP001286313">
    <property type="component" value="Unassembled WGS sequence"/>
</dbReference>
<keyword evidence="3" id="KW-0812">Transmembrane</keyword>
<feature type="compositionally biased region" description="Acidic residues" evidence="2">
    <location>
        <begin position="605"/>
        <end position="614"/>
    </location>
</feature>
<gene>
    <name evidence="5" type="ORF">Pcinc_025775</name>
</gene>
<feature type="compositionally biased region" description="Polar residues" evidence="2">
    <location>
        <begin position="661"/>
        <end position="683"/>
    </location>
</feature>
<comment type="caution">
    <text evidence="5">The sequence shown here is derived from an EMBL/GenBank/DDBJ whole genome shotgun (WGS) entry which is preliminary data.</text>
</comment>
<dbReference type="InterPro" id="IPR042089">
    <property type="entry name" value="Peptidase_M13_dom_2"/>
</dbReference>
<dbReference type="InterPro" id="IPR000718">
    <property type="entry name" value="Peptidase_M13"/>
</dbReference>
<dbReference type="Gene3D" id="1.10.1380.10">
    <property type="entry name" value="Neutral endopeptidase , domain2"/>
    <property type="match status" value="1"/>
</dbReference>
<dbReference type="PROSITE" id="PS51885">
    <property type="entry name" value="NEPRILYSIN"/>
    <property type="match status" value="1"/>
</dbReference>
<dbReference type="GO" id="GO:0016485">
    <property type="term" value="P:protein processing"/>
    <property type="evidence" value="ECO:0007669"/>
    <property type="project" value="TreeGrafter"/>
</dbReference>
<dbReference type="GO" id="GO:0004222">
    <property type="term" value="F:metalloendopeptidase activity"/>
    <property type="evidence" value="ECO:0007669"/>
    <property type="project" value="InterPro"/>
</dbReference>
<feature type="compositionally biased region" description="Low complexity" evidence="2">
    <location>
        <begin position="684"/>
        <end position="693"/>
    </location>
</feature>
<dbReference type="Gene3D" id="3.40.390.10">
    <property type="entry name" value="Collagenase (Catalytic Domain)"/>
    <property type="match status" value="1"/>
</dbReference>
<accession>A0AAE1F8K3</accession>
<reference evidence="5" key="1">
    <citation type="submission" date="2023-10" db="EMBL/GenBank/DDBJ databases">
        <title>Genome assemblies of two species of porcelain crab, Petrolisthes cinctipes and Petrolisthes manimaculis (Anomura: Porcellanidae).</title>
        <authorList>
            <person name="Angst P."/>
        </authorList>
    </citation>
    <scope>NUCLEOTIDE SEQUENCE</scope>
    <source>
        <strain evidence="5">PB745_01</strain>
        <tissue evidence="5">Gill</tissue>
    </source>
</reference>
<sequence>MREEYLSARRVSFQDDLIQRDEESKEQVEDVGVRVVEGGCEQQEVGVGLGVEGVDHVVGRDGEEEENAYCGRETEDNLAECGLGKKESERLNRGRLENTFVESGRKQKIKDIMMNCGRGKREDEETVELGSVRNGRGKEEERVDVERLDSGRSVEELKGTENNNNNIIMSTCRARVNVTTRWVLVLVAVAMLAGGAVTLAFYWYPPSAWTRQEVTSSRHKRQGVCKVDVCLTKECVHAASSLLAAMENTIDPCHDFFQYACGGWMKKHRHKTNVELFYSVNQNLMQEEIDISLTELLRTGGDVPEEVLEAKPYKDLSLFYHKCLGVGQEENMQEVYTFFKGLKEFQVGRTFQPESWNLTKALLELMRINGAPFFDVEVDAGVFNSSMFSVYITTPRKYGLLPSLVMAAKGGAAGRREGRRRMDLKQFFKGRRTRDTLGEVLQKAKQEGDSHTSRRRSRRSEGGAFRTPLTHQRNEGSMPLVNRLSGLEIGEVMNLNGGREDAEINEAMEEVFGDLPEERRVVVGGGGSSSNNVVELRGQLPDSRHTGGQHSNNKTLGSSPHRERTNETPIHESRPVTTITTTPTPSDTTTEIPDNTITTIIPEKEEGDDDDDDTNNSLPPSTIGHQQNTSEEHSDGTLEANDTTASSSTHDVDDGVKTDNNKSLVAKSSTACLRNPQRTRGWTSSPRSSMTSSDLHLLDHI</sequence>
<feature type="compositionally biased region" description="Polar residues" evidence="2">
    <location>
        <begin position="546"/>
        <end position="558"/>
    </location>
</feature>
<comment type="similarity">
    <text evidence="1">Belongs to the peptidase M13 family.</text>
</comment>
<feature type="compositionally biased region" description="Basic and acidic residues" evidence="2">
    <location>
        <begin position="650"/>
        <end position="660"/>
    </location>
</feature>
<feature type="domain" description="Peptidase M13 N-terminal" evidence="4">
    <location>
        <begin position="252"/>
        <end position="396"/>
    </location>
</feature>
<dbReference type="SUPFAM" id="SSF55486">
    <property type="entry name" value="Metalloproteases ('zincins'), catalytic domain"/>
    <property type="match status" value="1"/>
</dbReference>
<evidence type="ECO:0000256" key="3">
    <source>
        <dbReference type="SAM" id="Phobius"/>
    </source>
</evidence>
<evidence type="ECO:0000256" key="1">
    <source>
        <dbReference type="ARBA" id="ARBA00007357"/>
    </source>
</evidence>
<evidence type="ECO:0000259" key="4">
    <source>
        <dbReference type="Pfam" id="PF05649"/>
    </source>
</evidence>
<feature type="transmembrane region" description="Helical" evidence="3">
    <location>
        <begin position="182"/>
        <end position="204"/>
    </location>
</feature>
<feature type="compositionally biased region" description="Basic and acidic residues" evidence="2">
    <location>
        <begin position="441"/>
        <end position="452"/>
    </location>
</feature>
<feature type="region of interest" description="Disordered" evidence="2">
    <location>
        <begin position="441"/>
        <end position="476"/>
    </location>
</feature>
<proteinExistence type="inferred from homology"/>
<feature type="compositionally biased region" description="Polar residues" evidence="2">
    <location>
        <begin position="615"/>
        <end position="629"/>
    </location>
</feature>
<feature type="compositionally biased region" description="Low complexity" evidence="2">
    <location>
        <begin position="575"/>
        <end position="601"/>
    </location>
</feature>
<keyword evidence="3" id="KW-1133">Transmembrane helix</keyword>
<evidence type="ECO:0000313" key="6">
    <source>
        <dbReference type="Proteomes" id="UP001286313"/>
    </source>
</evidence>
<feature type="compositionally biased region" description="Polar residues" evidence="2">
    <location>
        <begin position="640"/>
        <end position="649"/>
    </location>
</feature>
<dbReference type="PANTHER" id="PTHR11733">
    <property type="entry name" value="ZINC METALLOPROTEASE FAMILY M13 NEPRILYSIN-RELATED"/>
    <property type="match status" value="1"/>
</dbReference>
<feature type="region of interest" description="Disordered" evidence="2">
    <location>
        <begin position="539"/>
        <end position="701"/>
    </location>
</feature>
<dbReference type="InterPro" id="IPR008753">
    <property type="entry name" value="Peptidase_M13_N"/>
</dbReference>